<dbReference type="Gene3D" id="1.10.260.40">
    <property type="entry name" value="lambda repressor-like DNA-binding domains"/>
    <property type="match status" value="1"/>
</dbReference>
<proteinExistence type="predicted"/>
<dbReference type="InterPro" id="IPR010982">
    <property type="entry name" value="Lambda_DNA-bd_dom_sf"/>
</dbReference>
<gene>
    <name evidence="2" type="ORF">ASZ90_000487</name>
</gene>
<reference evidence="2" key="1">
    <citation type="journal article" date="2015" name="Proc. Natl. Acad. Sci. U.S.A.">
        <title>Networks of energetic and metabolic interactions define dynamics in microbial communities.</title>
        <authorList>
            <person name="Embree M."/>
            <person name="Liu J.K."/>
            <person name="Al-Bassam M.M."/>
            <person name="Zengler K."/>
        </authorList>
    </citation>
    <scope>NUCLEOTIDE SEQUENCE</scope>
</reference>
<organism evidence="2">
    <name type="scientific">hydrocarbon metagenome</name>
    <dbReference type="NCBI Taxonomy" id="938273"/>
    <lineage>
        <taxon>unclassified sequences</taxon>
        <taxon>metagenomes</taxon>
        <taxon>ecological metagenomes</taxon>
    </lineage>
</organism>
<comment type="caution">
    <text evidence="2">The sequence shown here is derived from an EMBL/GenBank/DDBJ whole genome shotgun (WGS) entry which is preliminary data.</text>
</comment>
<sequence length="121" mass="13396">MPVHMSQRRIDGRTHILIDAPDEVADRLKDAVSSIIALLDAAPDTSDSNTIPWTEAFPDRHPGHVLAGARYRENMTQKALSALVGCRPSHISEMEHGRRPIGKEMAKRLAAALNTTYKVFL</sequence>
<dbReference type="AlphaFoldDB" id="A0A0W8G8X6"/>
<dbReference type="GO" id="GO:0003677">
    <property type="term" value="F:DNA binding"/>
    <property type="evidence" value="ECO:0007669"/>
    <property type="project" value="InterPro"/>
</dbReference>
<evidence type="ECO:0000313" key="2">
    <source>
        <dbReference type="EMBL" id="KUG29615.1"/>
    </source>
</evidence>
<dbReference type="Pfam" id="PF01381">
    <property type="entry name" value="HTH_3"/>
    <property type="match status" value="1"/>
</dbReference>
<dbReference type="EMBL" id="LNQE01000061">
    <property type="protein sequence ID" value="KUG29615.1"/>
    <property type="molecule type" value="Genomic_DNA"/>
</dbReference>
<dbReference type="PROSITE" id="PS50943">
    <property type="entry name" value="HTH_CROC1"/>
    <property type="match status" value="1"/>
</dbReference>
<dbReference type="SUPFAM" id="SSF47413">
    <property type="entry name" value="lambda repressor-like DNA-binding domains"/>
    <property type="match status" value="1"/>
</dbReference>
<feature type="domain" description="HTH cro/C1-type" evidence="1">
    <location>
        <begin position="66"/>
        <end position="120"/>
    </location>
</feature>
<dbReference type="SMART" id="SM00530">
    <property type="entry name" value="HTH_XRE"/>
    <property type="match status" value="1"/>
</dbReference>
<evidence type="ECO:0000259" key="1">
    <source>
        <dbReference type="PROSITE" id="PS50943"/>
    </source>
</evidence>
<accession>A0A0W8G8X6</accession>
<name>A0A0W8G8X6_9ZZZZ</name>
<dbReference type="CDD" id="cd00093">
    <property type="entry name" value="HTH_XRE"/>
    <property type="match status" value="1"/>
</dbReference>
<protein>
    <submittedName>
        <fullName evidence="2">Helix-turn-helix motif</fullName>
    </submittedName>
</protein>
<dbReference type="InterPro" id="IPR001387">
    <property type="entry name" value="Cro/C1-type_HTH"/>
</dbReference>